<feature type="compositionally biased region" description="Polar residues" evidence="1">
    <location>
        <begin position="1"/>
        <end position="12"/>
    </location>
</feature>
<sequence length="422" mass="48029">MADTSGLGTSLEGNEGIPQGESTKNPPEEHFRDGESASSSETDKDANCDKVQAPVNQAKEKGKEVTPELPLLEDTPFQRTQRQKIVIQLKPVIERLDIQGEIMCSLQSDVNSIFMSQASTSKELFSLQKWNGHLWFQKKYLWSQGHPGHLFRRKGHQGLQLKGWAKFYPLSAQQLSDTNATLAREGHPPISAATFMDMNSLHLVNDPLQTWVESFGKVTLYKISLDRDPYHDFLEAQLVLLLKRMAPSMGPNYSVGPGPFKMFFEKQEEKYSKAKINQANIGTQTRFYEELSSSSRPEEGKEISITISRIRRERDREGRRDKRRVSHDDNVIRRLFVSRKSALSRLGHGVHGHRDLARELFCSMSLLMMPYPLDSSRMWPNPQRPYLQVILRLLLSLGVTPVLLLLQGKTTPIPNLVSYFPI</sequence>
<evidence type="ECO:0000313" key="2">
    <source>
        <dbReference type="EMBL" id="MQL84411.1"/>
    </source>
</evidence>
<dbReference type="EMBL" id="NMUH01000760">
    <property type="protein sequence ID" value="MQL84411.1"/>
    <property type="molecule type" value="Genomic_DNA"/>
</dbReference>
<comment type="caution">
    <text evidence="2">The sequence shown here is derived from an EMBL/GenBank/DDBJ whole genome shotgun (WGS) entry which is preliminary data.</text>
</comment>
<accession>A0A843UM46</accession>
<protein>
    <submittedName>
        <fullName evidence="2">Uncharacterized protein</fullName>
    </submittedName>
</protein>
<organism evidence="2 3">
    <name type="scientific">Colocasia esculenta</name>
    <name type="common">Wild taro</name>
    <name type="synonym">Arum esculentum</name>
    <dbReference type="NCBI Taxonomy" id="4460"/>
    <lineage>
        <taxon>Eukaryota</taxon>
        <taxon>Viridiplantae</taxon>
        <taxon>Streptophyta</taxon>
        <taxon>Embryophyta</taxon>
        <taxon>Tracheophyta</taxon>
        <taxon>Spermatophyta</taxon>
        <taxon>Magnoliopsida</taxon>
        <taxon>Liliopsida</taxon>
        <taxon>Araceae</taxon>
        <taxon>Aroideae</taxon>
        <taxon>Colocasieae</taxon>
        <taxon>Colocasia</taxon>
    </lineage>
</organism>
<evidence type="ECO:0000256" key="1">
    <source>
        <dbReference type="SAM" id="MobiDB-lite"/>
    </source>
</evidence>
<proteinExistence type="predicted"/>
<name>A0A843UM46_COLES</name>
<feature type="region of interest" description="Disordered" evidence="1">
    <location>
        <begin position="1"/>
        <end position="69"/>
    </location>
</feature>
<keyword evidence="3" id="KW-1185">Reference proteome</keyword>
<reference evidence="2" key="1">
    <citation type="submission" date="2017-07" db="EMBL/GenBank/DDBJ databases">
        <title>Taro Niue Genome Assembly and Annotation.</title>
        <authorList>
            <person name="Atibalentja N."/>
            <person name="Keating K."/>
            <person name="Fields C.J."/>
        </authorList>
    </citation>
    <scope>NUCLEOTIDE SEQUENCE</scope>
    <source>
        <strain evidence="2">Niue_2</strain>
        <tissue evidence="2">Leaf</tissue>
    </source>
</reference>
<evidence type="ECO:0000313" key="3">
    <source>
        <dbReference type="Proteomes" id="UP000652761"/>
    </source>
</evidence>
<dbReference type="Proteomes" id="UP000652761">
    <property type="component" value="Unassembled WGS sequence"/>
</dbReference>
<gene>
    <name evidence="2" type="ORF">Taro_016917</name>
</gene>
<dbReference type="AlphaFoldDB" id="A0A843UM46"/>
<feature type="compositionally biased region" description="Basic and acidic residues" evidence="1">
    <location>
        <begin position="26"/>
        <end position="48"/>
    </location>
</feature>